<dbReference type="Gene3D" id="3.30.1330.70">
    <property type="entry name" value="Holliday junction resolvase RusA"/>
    <property type="match status" value="1"/>
</dbReference>
<dbReference type="InterPro" id="IPR036614">
    <property type="entry name" value="RusA-like_sf"/>
</dbReference>
<accession>A0ABU5T0W0</accession>
<dbReference type="EMBL" id="JAYGGQ010000001">
    <property type="protein sequence ID" value="MEA5453288.1"/>
    <property type="molecule type" value="Genomic_DNA"/>
</dbReference>
<evidence type="ECO:0000313" key="2">
    <source>
        <dbReference type="Proteomes" id="UP001304769"/>
    </source>
</evidence>
<organism evidence="1 2">
    <name type="scientific">Sinomonas terricola</name>
    <dbReference type="NCBI Taxonomy" id="3110330"/>
    <lineage>
        <taxon>Bacteria</taxon>
        <taxon>Bacillati</taxon>
        <taxon>Actinomycetota</taxon>
        <taxon>Actinomycetes</taxon>
        <taxon>Micrococcales</taxon>
        <taxon>Micrococcaceae</taxon>
        <taxon>Sinomonas</taxon>
    </lineage>
</organism>
<protein>
    <submittedName>
        <fullName evidence="1">Uncharacterized protein</fullName>
    </submittedName>
</protein>
<keyword evidence="2" id="KW-1185">Reference proteome</keyword>
<proteinExistence type="predicted"/>
<sequence length="121" mass="13526">MTGRRILELDVPAPCEWINSNDRRHHFAKAKLTKLWREAGRVAALGHEPFAGKVRIVAHIWKVRGGRWDAANYWPTVKAAVDGVVSAGVLDDDDWEHVEGPDMRRGGKGAPRIILTIEEAL</sequence>
<dbReference type="Proteomes" id="UP001304769">
    <property type="component" value="Unassembled WGS sequence"/>
</dbReference>
<reference evidence="1 2" key="1">
    <citation type="submission" date="2023-12" db="EMBL/GenBank/DDBJ databases">
        <title>Sinomonas terricola sp. nov, isolated from litchi orchard soil in Guangdong, PR China.</title>
        <authorList>
            <person name="Jiaxin W."/>
            <person name="Yang Z."/>
            <person name="Honghui Z."/>
        </authorList>
    </citation>
    <scope>NUCLEOTIDE SEQUENCE [LARGE SCALE GENOMIC DNA]</scope>
    <source>
        <strain evidence="1 2">JGH33</strain>
    </source>
</reference>
<dbReference type="RefSeq" id="WP_323277060.1">
    <property type="nucleotide sequence ID" value="NZ_JAYGGQ010000001.1"/>
</dbReference>
<dbReference type="SUPFAM" id="SSF103084">
    <property type="entry name" value="Holliday junction resolvase RusA"/>
    <property type="match status" value="1"/>
</dbReference>
<evidence type="ECO:0000313" key="1">
    <source>
        <dbReference type="EMBL" id="MEA5453288.1"/>
    </source>
</evidence>
<name>A0ABU5T0W0_9MICC</name>
<comment type="caution">
    <text evidence="1">The sequence shown here is derived from an EMBL/GenBank/DDBJ whole genome shotgun (WGS) entry which is preliminary data.</text>
</comment>
<gene>
    <name evidence="1" type="ORF">SPF06_01000</name>
</gene>